<protein>
    <submittedName>
        <fullName evidence="1">Uncharacterized protein</fullName>
    </submittedName>
</protein>
<name>A0A0R1YQF0_9LACO</name>
<proteinExistence type="predicted"/>
<comment type="caution">
    <text evidence="1">The sequence shown here is derived from an EMBL/GenBank/DDBJ whole genome shotgun (WGS) entry which is preliminary data.</text>
</comment>
<gene>
    <name evidence="1" type="ORF">FC51_GL001654</name>
</gene>
<dbReference type="Proteomes" id="UP000051957">
    <property type="component" value="Unassembled WGS sequence"/>
</dbReference>
<dbReference type="EMBL" id="AZGK01000031">
    <property type="protein sequence ID" value="KRM44314.1"/>
    <property type="molecule type" value="Genomic_DNA"/>
</dbReference>
<organism evidence="1 2">
    <name type="scientific">Lentilactobacillus parabuchneri DSM 5707 = NBRC 107865</name>
    <dbReference type="NCBI Taxonomy" id="1423784"/>
    <lineage>
        <taxon>Bacteria</taxon>
        <taxon>Bacillati</taxon>
        <taxon>Bacillota</taxon>
        <taxon>Bacilli</taxon>
        <taxon>Lactobacillales</taxon>
        <taxon>Lactobacillaceae</taxon>
        <taxon>Lentilactobacillus</taxon>
    </lineage>
</organism>
<dbReference type="AlphaFoldDB" id="A0A0R1YQF0"/>
<evidence type="ECO:0000313" key="1">
    <source>
        <dbReference type="EMBL" id="KRM44314.1"/>
    </source>
</evidence>
<sequence length="132" mass="15263">MYLGDDFVKRIVKSAIISIILSGTVAFSVNTYQVDTTAAAKTTKVKGMPKSLRHVWIRGKYKTKITKYHIYWAPSGKKYTSHIVFKYVLKQGSKYTVDSQKNLEQTPYWISGKYMYHGIKGDSTYPLTKWHR</sequence>
<evidence type="ECO:0000313" key="2">
    <source>
        <dbReference type="Proteomes" id="UP000051957"/>
    </source>
</evidence>
<reference evidence="1 2" key="1">
    <citation type="journal article" date="2015" name="Genome Announc.">
        <title>Expanding the biotechnology potential of lactobacilli through comparative genomics of 213 strains and associated genera.</title>
        <authorList>
            <person name="Sun Z."/>
            <person name="Harris H.M."/>
            <person name="McCann A."/>
            <person name="Guo C."/>
            <person name="Argimon S."/>
            <person name="Zhang W."/>
            <person name="Yang X."/>
            <person name="Jeffery I.B."/>
            <person name="Cooney J.C."/>
            <person name="Kagawa T.F."/>
            <person name="Liu W."/>
            <person name="Song Y."/>
            <person name="Salvetti E."/>
            <person name="Wrobel A."/>
            <person name="Rasinkangas P."/>
            <person name="Parkhill J."/>
            <person name="Rea M.C."/>
            <person name="O'Sullivan O."/>
            <person name="Ritari J."/>
            <person name="Douillard F.P."/>
            <person name="Paul Ross R."/>
            <person name="Yang R."/>
            <person name="Briner A.E."/>
            <person name="Felis G.E."/>
            <person name="de Vos W.M."/>
            <person name="Barrangou R."/>
            <person name="Klaenhammer T.R."/>
            <person name="Caufield P.W."/>
            <person name="Cui Y."/>
            <person name="Zhang H."/>
            <person name="O'Toole P.W."/>
        </authorList>
    </citation>
    <scope>NUCLEOTIDE SEQUENCE [LARGE SCALE GENOMIC DNA]</scope>
    <source>
        <strain evidence="1 2">DSM 5707</strain>
    </source>
</reference>
<accession>A0A0R1YQF0</accession>
<dbReference type="PATRIC" id="fig|1423784.4.peg.1686"/>